<accession>R1I845</accession>
<reference evidence="1 2" key="1">
    <citation type="submission" date="2013-02" db="EMBL/GenBank/DDBJ databases">
        <title>Draft genome sequence of Amycolatopsis vancoresmycina strain DSM 44592T.</title>
        <authorList>
            <person name="Kumar S."/>
            <person name="Kaur N."/>
            <person name="Kaur C."/>
            <person name="Raghava G.P.S."/>
            <person name="Mayilraj S."/>
        </authorList>
    </citation>
    <scope>NUCLEOTIDE SEQUENCE [LARGE SCALE GENOMIC DNA]</scope>
    <source>
        <strain evidence="1 2">DSM 44592</strain>
    </source>
</reference>
<dbReference type="AlphaFoldDB" id="R1I845"/>
<gene>
    <name evidence="1" type="ORF">H480_20869</name>
</gene>
<dbReference type="EMBL" id="AOUO01000298">
    <property type="protein sequence ID" value="EOD66579.1"/>
    <property type="molecule type" value="Genomic_DNA"/>
</dbReference>
<dbReference type="Proteomes" id="UP000014139">
    <property type="component" value="Unassembled WGS sequence"/>
</dbReference>
<protein>
    <submittedName>
        <fullName evidence="1">Uncharacterized protein</fullName>
    </submittedName>
</protein>
<sequence>MDTGEGGAQHPHLVPRHEAGQVGDVGLDLLGQFRVGPFGLLQSRPGIDVVQLARSQKGKTDSMSG</sequence>
<name>R1I845_9PSEU</name>
<evidence type="ECO:0000313" key="1">
    <source>
        <dbReference type="EMBL" id="EOD66579.1"/>
    </source>
</evidence>
<proteinExistence type="predicted"/>
<organism evidence="1 2">
    <name type="scientific">Amycolatopsis vancoresmycina DSM 44592</name>
    <dbReference type="NCBI Taxonomy" id="1292037"/>
    <lineage>
        <taxon>Bacteria</taxon>
        <taxon>Bacillati</taxon>
        <taxon>Actinomycetota</taxon>
        <taxon>Actinomycetes</taxon>
        <taxon>Pseudonocardiales</taxon>
        <taxon>Pseudonocardiaceae</taxon>
        <taxon>Amycolatopsis</taxon>
    </lineage>
</organism>
<comment type="caution">
    <text evidence="1">The sequence shown here is derived from an EMBL/GenBank/DDBJ whole genome shotgun (WGS) entry which is preliminary data.</text>
</comment>
<keyword evidence="2" id="KW-1185">Reference proteome</keyword>
<evidence type="ECO:0000313" key="2">
    <source>
        <dbReference type="Proteomes" id="UP000014139"/>
    </source>
</evidence>